<dbReference type="GO" id="GO:0051539">
    <property type="term" value="F:4 iron, 4 sulfur cluster binding"/>
    <property type="evidence" value="ECO:0007669"/>
    <property type="project" value="UniProtKB-UniRule"/>
</dbReference>
<keyword evidence="1 7" id="KW-0004">4Fe-4S</keyword>
<dbReference type="CDD" id="cd06560">
    <property type="entry name" value="PriL"/>
    <property type="match status" value="1"/>
</dbReference>
<keyword evidence="3 7" id="KW-0235">DNA replication</keyword>
<dbReference type="InterPro" id="IPR007238">
    <property type="entry name" value="DNA_primase_lsu_euk/arc"/>
</dbReference>
<dbReference type="AlphaFoldDB" id="A0A7J4JFZ0"/>
<name>A0A7J4JFZ0_9ARCH</name>
<comment type="cofactor">
    <cofactor evidence="7">
        <name>[4Fe-4S] cluster</name>
        <dbReference type="ChEBI" id="CHEBI:49883"/>
    </cofactor>
    <text evidence="7">Binds 1 [4Fe-4S] cluster.</text>
</comment>
<dbReference type="PANTHER" id="PTHR10537:SF3">
    <property type="entry name" value="DNA PRIMASE LARGE SUBUNIT"/>
    <property type="match status" value="1"/>
</dbReference>
<accession>A0A7J4JFZ0</accession>
<sequence length="346" mass="38649">MLSLQELQFAQRYPFTSLARRVVKEANLGLEDLPEEVMVRAREMVAGCIKGKYAPSIRDSQSILRTEVLAFPVAKILVSLMNRQEFYQRFAKTFSDTYFSALKAERDEALLDLASEFNVKYSLPESKAFFACLALFDYLKTTFSEDFMKLSNQRIAKGVIYLTRNDFARLLSRLAFTQLLASLPVSVDGVPAKLKAEAKALLAQLDTARFKFAGPEFGAGSLGTINPSLFPPCMANLYSQLLSGVDVPHFGRFDIATFLLAIGLPAQAVMDLFKHAPDYDERVTRYQVERLAGQKGGTKYSPPNCEKVKAHGFCPLPSCGVKHPLTYYKREMLQAAREAKAKPPKP</sequence>
<dbReference type="InterPro" id="IPR058560">
    <property type="entry name" value="DNA_primase_C"/>
</dbReference>
<feature type="binding site" evidence="7">
    <location>
        <position position="233"/>
    </location>
    <ligand>
        <name>[4Fe-4S] cluster</name>
        <dbReference type="ChEBI" id="CHEBI:49883"/>
    </ligand>
</feature>
<feature type="binding site" evidence="7">
    <location>
        <position position="314"/>
    </location>
    <ligand>
        <name>[4Fe-4S] cluster</name>
        <dbReference type="ChEBI" id="CHEBI:49883"/>
    </ligand>
</feature>
<evidence type="ECO:0000256" key="6">
    <source>
        <dbReference type="ARBA" id="ARBA00023014"/>
    </source>
</evidence>
<keyword evidence="2 7" id="KW-0639">Primosome</keyword>
<reference evidence="11" key="1">
    <citation type="journal article" date="2020" name="bioRxiv">
        <title>A rank-normalized archaeal taxonomy based on genome phylogeny resolves widespread incomplete and uneven classifications.</title>
        <authorList>
            <person name="Rinke C."/>
            <person name="Chuvochina M."/>
            <person name="Mussig A.J."/>
            <person name="Chaumeil P.-A."/>
            <person name="Waite D.W."/>
            <person name="Whitman W.B."/>
            <person name="Parks D.H."/>
            <person name="Hugenholtz P."/>
        </authorList>
    </citation>
    <scope>NUCLEOTIDE SEQUENCE [LARGE SCALE GENOMIC DNA]</scope>
</reference>
<dbReference type="GO" id="GO:0046872">
    <property type="term" value="F:metal ion binding"/>
    <property type="evidence" value="ECO:0007669"/>
    <property type="project" value="UniProtKB-KW"/>
</dbReference>
<dbReference type="Pfam" id="PF04104">
    <property type="entry name" value="DNA_primase_lrg"/>
    <property type="match status" value="1"/>
</dbReference>
<feature type="binding site" evidence="7">
    <location>
        <position position="305"/>
    </location>
    <ligand>
        <name>[4Fe-4S] cluster</name>
        <dbReference type="ChEBI" id="CHEBI:49883"/>
    </ligand>
</feature>
<evidence type="ECO:0000256" key="5">
    <source>
        <dbReference type="ARBA" id="ARBA00023004"/>
    </source>
</evidence>
<dbReference type="Proteomes" id="UP000564964">
    <property type="component" value="Unassembled WGS sequence"/>
</dbReference>
<evidence type="ECO:0000256" key="2">
    <source>
        <dbReference type="ARBA" id="ARBA00022515"/>
    </source>
</evidence>
<keyword evidence="5 7" id="KW-0408">Iron</keyword>
<evidence type="ECO:0000313" key="11">
    <source>
        <dbReference type="Proteomes" id="UP000564964"/>
    </source>
</evidence>
<comment type="function">
    <text evidence="7">Regulatory subunit of DNA primase, an RNA polymerase that catalyzes the synthesis of short RNA molecules used as primers for DNA polymerase during DNA replication. Stabilizes and modulates the activity of the small subunit, increasing the rate of DNA synthesis, and conferring RNA synthesis capability. The DNA polymerase activity may enable DNA primase to also catalyze primer extension after primer synthesis. May also play a role in DNA repair.</text>
</comment>
<evidence type="ECO:0000256" key="4">
    <source>
        <dbReference type="ARBA" id="ARBA00022723"/>
    </source>
</evidence>
<dbReference type="InterPro" id="IPR023642">
    <property type="entry name" value="DNA_primase_lsu_PriL"/>
</dbReference>
<evidence type="ECO:0000256" key="7">
    <source>
        <dbReference type="HAMAP-Rule" id="MF_00701"/>
    </source>
</evidence>
<proteinExistence type="inferred from homology"/>
<organism evidence="9 11">
    <name type="scientific">Candidatus Iainarchaeum sp</name>
    <dbReference type="NCBI Taxonomy" id="3101447"/>
    <lineage>
        <taxon>Archaea</taxon>
        <taxon>Candidatus Iainarchaeota</taxon>
        <taxon>Candidatus Iainarchaeia</taxon>
        <taxon>Candidatus Iainarchaeales</taxon>
        <taxon>Candidatus Iainarchaeaceae</taxon>
        <taxon>Candidatus Iainarchaeum</taxon>
    </lineage>
</organism>
<evidence type="ECO:0000313" key="10">
    <source>
        <dbReference type="EMBL" id="MBS3062429.1"/>
    </source>
</evidence>
<dbReference type="GO" id="GO:1990077">
    <property type="term" value="C:primosome complex"/>
    <property type="evidence" value="ECO:0007669"/>
    <property type="project" value="UniProtKB-KW"/>
</dbReference>
<keyword evidence="4 7" id="KW-0479">Metal-binding</keyword>
<reference evidence="10" key="2">
    <citation type="submission" date="2021-03" db="EMBL/GenBank/DDBJ databases">
        <authorList>
            <person name="Jaffe A."/>
        </authorList>
    </citation>
    <scope>NUCLEOTIDE SEQUENCE</scope>
    <source>
        <strain evidence="10">RIFCSPLOWO2_01_FULL_58_19</strain>
    </source>
</reference>
<comment type="caution">
    <text evidence="9">The sequence shown here is derived from an EMBL/GenBank/DDBJ whole genome shotgun (WGS) entry which is preliminary data.</text>
</comment>
<evidence type="ECO:0000259" key="8">
    <source>
        <dbReference type="Pfam" id="PF04104"/>
    </source>
</evidence>
<dbReference type="GO" id="GO:0006270">
    <property type="term" value="P:DNA replication initiation"/>
    <property type="evidence" value="ECO:0007669"/>
    <property type="project" value="TreeGrafter"/>
</dbReference>
<reference evidence="10" key="3">
    <citation type="submission" date="2021-05" db="EMBL/GenBank/DDBJ databases">
        <title>Protein family content uncovers lineage relationships and bacterial pathway maintenance mechanisms in DPANN archaea.</title>
        <authorList>
            <person name="Castelle C.J."/>
            <person name="Meheust R."/>
            <person name="Jaffe A.L."/>
            <person name="Seitz K."/>
            <person name="Gong X."/>
            <person name="Baker B.J."/>
            <person name="Banfield J.F."/>
        </authorList>
    </citation>
    <scope>NUCLEOTIDE SEQUENCE</scope>
    <source>
        <strain evidence="10">RIFCSPLOWO2_01_FULL_58_19</strain>
    </source>
</reference>
<evidence type="ECO:0000313" key="9">
    <source>
        <dbReference type="EMBL" id="HIH16224.1"/>
    </source>
</evidence>
<dbReference type="SUPFAM" id="SSF140914">
    <property type="entry name" value="PriB N-terminal domain-like"/>
    <property type="match status" value="1"/>
</dbReference>
<dbReference type="HAMAP" id="MF_00701">
    <property type="entry name" value="DNA_primase_lrg_arc"/>
    <property type="match status" value="1"/>
</dbReference>
<evidence type="ECO:0000256" key="3">
    <source>
        <dbReference type="ARBA" id="ARBA00022705"/>
    </source>
</evidence>
<comment type="subunit">
    <text evidence="7">Heterodimer of a small subunit (PriS) and a large subunit (PriL).</text>
</comment>
<gene>
    <name evidence="7" type="primary">priL</name>
    <name evidence="9" type="ORF">HA252_02355</name>
    <name evidence="10" type="ORF">J4203_01025</name>
</gene>
<dbReference type="PANTHER" id="PTHR10537">
    <property type="entry name" value="DNA PRIMASE LARGE SUBUNIT"/>
    <property type="match status" value="1"/>
</dbReference>
<dbReference type="Proteomes" id="UP000678237">
    <property type="component" value="Unassembled WGS sequence"/>
</dbReference>
<dbReference type="GO" id="GO:0006269">
    <property type="term" value="P:DNA replication, synthesis of primer"/>
    <property type="evidence" value="ECO:0007669"/>
    <property type="project" value="UniProtKB-UniRule"/>
</dbReference>
<protein>
    <recommendedName>
        <fullName evidence="7">DNA primase large subunit PriL</fullName>
    </recommendedName>
</protein>
<keyword evidence="6 7" id="KW-0411">Iron-sulfur</keyword>
<comment type="similarity">
    <text evidence="7">Belongs to the eukaryotic-type primase large subunit family.</text>
</comment>
<dbReference type="GO" id="GO:0003899">
    <property type="term" value="F:DNA-directed RNA polymerase activity"/>
    <property type="evidence" value="ECO:0007669"/>
    <property type="project" value="InterPro"/>
</dbReference>
<feature type="binding site" evidence="7">
    <location>
        <position position="319"/>
    </location>
    <ligand>
        <name>[4Fe-4S] cluster</name>
        <dbReference type="ChEBI" id="CHEBI:49883"/>
    </ligand>
</feature>
<feature type="domain" description="DNA primase large subunit C-terminal" evidence="8">
    <location>
        <begin position="225"/>
        <end position="315"/>
    </location>
</feature>
<dbReference type="EMBL" id="JAGVWE010000002">
    <property type="protein sequence ID" value="MBS3062429.1"/>
    <property type="molecule type" value="Genomic_DNA"/>
</dbReference>
<evidence type="ECO:0000256" key="1">
    <source>
        <dbReference type="ARBA" id="ARBA00022485"/>
    </source>
</evidence>
<dbReference type="EMBL" id="DUGH01000057">
    <property type="protein sequence ID" value="HIH16224.1"/>
    <property type="molecule type" value="Genomic_DNA"/>
</dbReference>